<gene>
    <name evidence="1" type="ORF">Pan44_44470</name>
</gene>
<evidence type="ECO:0000313" key="2">
    <source>
        <dbReference type="Proteomes" id="UP000315700"/>
    </source>
</evidence>
<dbReference type="OrthoDB" id="241454at2"/>
<sequence>MLPIGLIGAGAEWDAVWCPAFSLVSRLVVKSFYDPIGVRGERVAESHDWPGASGVRQLLMPPRLKGVVVLDAGWLGNWVVQQADQQRIPVLVSPRESSVELLGQAFHNATGETLIQPELRRRYTPATMRVRELTATRLGAIRSLSIELPSASPLTVSQWAEAIDWCRFVVQSGVIRSEFFPEQQVLRVAFRKQYDEKPVEAALSWSRTEAPPLYPADFSAELICQNGVAIVTGGRRVRWKAEEDEGDEELSDDRSSAMVQLDLFARRLAGGLVPVPSLEDVAVAVNAARTAIG</sequence>
<dbReference type="Gene3D" id="3.40.50.720">
    <property type="entry name" value="NAD(P)-binding Rossmann-like Domain"/>
    <property type="match status" value="1"/>
</dbReference>
<dbReference type="EMBL" id="CP036271">
    <property type="protein sequence ID" value="QDT56393.1"/>
    <property type="molecule type" value="Genomic_DNA"/>
</dbReference>
<accession>A0A517SJT6</accession>
<organism evidence="1 2">
    <name type="scientific">Caulifigura coniformis</name>
    <dbReference type="NCBI Taxonomy" id="2527983"/>
    <lineage>
        <taxon>Bacteria</taxon>
        <taxon>Pseudomonadati</taxon>
        <taxon>Planctomycetota</taxon>
        <taxon>Planctomycetia</taxon>
        <taxon>Planctomycetales</taxon>
        <taxon>Planctomycetaceae</taxon>
        <taxon>Caulifigura</taxon>
    </lineage>
</organism>
<keyword evidence="2" id="KW-1185">Reference proteome</keyword>
<dbReference type="InParanoid" id="A0A517SJT6"/>
<evidence type="ECO:0000313" key="1">
    <source>
        <dbReference type="EMBL" id="QDT56393.1"/>
    </source>
</evidence>
<evidence type="ECO:0008006" key="3">
    <source>
        <dbReference type="Google" id="ProtNLM"/>
    </source>
</evidence>
<reference evidence="1 2" key="1">
    <citation type="submission" date="2019-02" db="EMBL/GenBank/DDBJ databases">
        <title>Deep-cultivation of Planctomycetes and their phenomic and genomic characterization uncovers novel biology.</title>
        <authorList>
            <person name="Wiegand S."/>
            <person name="Jogler M."/>
            <person name="Boedeker C."/>
            <person name="Pinto D."/>
            <person name="Vollmers J."/>
            <person name="Rivas-Marin E."/>
            <person name="Kohn T."/>
            <person name="Peeters S.H."/>
            <person name="Heuer A."/>
            <person name="Rast P."/>
            <person name="Oberbeckmann S."/>
            <person name="Bunk B."/>
            <person name="Jeske O."/>
            <person name="Meyerdierks A."/>
            <person name="Storesund J.E."/>
            <person name="Kallscheuer N."/>
            <person name="Luecker S."/>
            <person name="Lage O.M."/>
            <person name="Pohl T."/>
            <person name="Merkel B.J."/>
            <person name="Hornburger P."/>
            <person name="Mueller R.-W."/>
            <person name="Bruemmer F."/>
            <person name="Labrenz M."/>
            <person name="Spormann A.M."/>
            <person name="Op den Camp H."/>
            <person name="Overmann J."/>
            <person name="Amann R."/>
            <person name="Jetten M.S.M."/>
            <person name="Mascher T."/>
            <person name="Medema M.H."/>
            <person name="Devos D.P."/>
            <person name="Kaster A.-K."/>
            <person name="Ovreas L."/>
            <person name="Rohde M."/>
            <person name="Galperin M.Y."/>
            <person name="Jogler C."/>
        </authorList>
    </citation>
    <scope>NUCLEOTIDE SEQUENCE [LARGE SCALE GENOMIC DNA]</scope>
    <source>
        <strain evidence="1 2">Pan44</strain>
    </source>
</reference>
<dbReference type="KEGG" id="ccos:Pan44_44470"/>
<protein>
    <recommendedName>
        <fullName evidence="3">Gfo/Idh/MocA-like oxidoreductase N-terminal domain-containing protein</fullName>
    </recommendedName>
</protein>
<dbReference type="RefSeq" id="WP_145033834.1">
    <property type="nucleotide sequence ID" value="NZ_CP036271.1"/>
</dbReference>
<dbReference type="Proteomes" id="UP000315700">
    <property type="component" value="Chromosome"/>
</dbReference>
<proteinExistence type="predicted"/>
<name>A0A517SJT6_9PLAN</name>
<dbReference type="AlphaFoldDB" id="A0A517SJT6"/>